<dbReference type="Proteomes" id="UP001500282">
    <property type="component" value="Unassembled WGS sequence"/>
</dbReference>
<evidence type="ECO:0000313" key="1">
    <source>
        <dbReference type="EMBL" id="GAA1301317.1"/>
    </source>
</evidence>
<gene>
    <name evidence="1" type="ORF">GCM10009579_82730</name>
</gene>
<reference evidence="1 2" key="1">
    <citation type="journal article" date="2019" name="Int. J. Syst. Evol. Microbiol.">
        <title>The Global Catalogue of Microorganisms (GCM) 10K type strain sequencing project: providing services to taxonomists for standard genome sequencing and annotation.</title>
        <authorList>
            <consortium name="The Broad Institute Genomics Platform"/>
            <consortium name="The Broad Institute Genome Sequencing Center for Infectious Disease"/>
            <person name="Wu L."/>
            <person name="Ma J."/>
        </authorList>
    </citation>
    <scope>NUCLEOTIDE SEQUENCE [LARGE SCALE GENOMIC DNA]</scope>
    <source>
        <strain evidence="1 2">JCM 11448</strain>
    </source>
</reference>
<organism evidence="1 2">
    <name type="scientific">Streptomyces javensis</name>
    <dbReference type="NCBI Taxonomy" id="114698"/>
    <lineage>
        <taxon>Bacteria</taxon>
        <taxon>Bacillati</taxon>
        <taxon>Actinomycetota</taxon>
        <taxon>Actinomycetes</taxon>
        <taxon>Kitasatosporales</taxon>
        <taxon>Streptomycetaceae</taxon>
        <taxon>Streptomyces</taxon>
        <taxon>Streptomyces violaceusniger group</taxon>
    </lineage>
</organism>
<accession>A0ABN1XCX0</accession>
<sequence length="102" mass="11241">MAVMRSVEQVVGVERRQFALCDGDAPFADRPWRLPDAVEDGVVVNDSEVVVSSAIAMRDADVRLKLWDGRAETRDPMVLVGEVVWESRSGAVMAWAVPQWAG</sequence>
<comment type="caution">
    <text evidence="1">The sequence shown here is derived from an EMBL/GenBank/DDBJ whole genome shotgun (WGS) entry which is preliminary data.</text>
</comment>
<dbReference type="EMBL" id="BAAAIH010000084">
    <property type="protein sequence ID" value="GAA1301317.1"/>
    <property type="molecule type" value="Genomic_DNA"/>
</dbReference>
<evidence type="ECO:0000313" key="2">
    <source>
        <dbReference type="Proteomes" id="UP001500282"/>
    </source>
</evidence>
<name>A0ABN1XCX0_9ACTN</name>
<keyword evidence="2" id="KW-1185">Reference proteome</keyword>
<proteinExistence type="predicted"/>
<protein>
    <submittedName>
        <fullName evidence="1">Uncharacterized protein</fullName>
    </submittedName>
</protein>